<organism evidence="7 8">
    <name type="scientific">Ideonella alba</name>
    <dbReference type="NCBI Taxonomy" id="2824118"/>
    <lineage>
        <taxon>Bacteria</taxon>
        <taxon>Pseudomonadati</taxon>
        <taxon>Pseudomonadota</taxon>
        <taxon>Betaproteobacteria</taxon>
        <taxon>Burkholderiales</taxon>
        <taxon>Sphaerotilaceae</taxon>
        <taxon>Ideonella</taxon>
    </lineage>
</organism>
<dbReference type="AlphaFoldDB" id="A0A940YJB1"/>
<dbReference type="InterPro" id="IPR013656">
    <property type="entry name" value="PAS_4"/>
</dbReference>
<dbReference type="Pfam" id="PF00563">
    <property type="entry name" value="EAL"/>
    <property type="match status" value="1"/>
</dbReference>
<comment type="caution">
    <text evidence="7">The sequence shown here is derived from an EMBL/GenBank/DDBJ whole genome shotgun (WGS) entry which is preliminary data.</text>
</comment>
<dbReference type="PANTHER" id="PTHR44757:SF2">
    <property type="entry name" value="BIOFILM ARCHITECTURE MAINTENANCE PROTEIN MBAA"/>
    <property type="match status" value="1"/>
</dbReference>
<feature type="domain" description="PAC" evidence="4">
    <location>
        <begin position="232"/>
        <end position="284"/>
    </location>
</feature>
<dbReference type="Pfam" id="PF08448">
    <property type="entry name" value="PAS_4"/>
    <property type="match status" value="1"/>
</dbReference>
<dbReference type="EMBL" id="JAGQDD010000029">
    <property type="protein sequence ID" value="MBQ0933447.1"/>
    <property type="molecule type" value="Genomic_DNA"/>
</dbReference>
<dbReference type="InterPro" id="IPR035965">
    <property type="entry name" value="PAS-like_dom_sf"/>
</dbReference>
<dbReference type="InterPro" id="IPR052155">
    <property type="entry name" value="Biofilm_reg_signaling"/>
</dbReference>
<evidence type="ECO:0000259" key="6">
    <source>
        <dbReference type="PROSITE" id="PS50887"/>
    </source>
</evidence>
<dbReference type="InterPro" id="IPR035919">
    <property type="entry name" value="EAL_sf"/>
</dbReference>
<protein>
    <submittedName>
        <fullName evidence="7">EAL domain-containing protein</fullName>
    </submittedName>
</protein>
<evidence type="ECO:0000256" key="2">
    <source>
        <dbReference type="SAM" id="MobiDB-lite"/>
    </source>
</evidence>
<keyword evidence="8" id="KW-1185">Reference proteome</keyword>
<dbReference type="InterPro" id="IPR000160">
    <property type="entry name" value="GGDEF_dom"/>
</dbReference>
<dbReference type="InterPro" id="IPR011006">
    <property type="entry name" value="CheY-like_superfamily"/>
</dbReference>
<feature type="region of interest" description="Disordered" evidence="2">
    <location>
        <begin position="1"/>
        <end position="23"/>
    </location>
</feature>
<dbReference type="CDD" id="cd01949">
    <property type="entry name" value="GGDEF"/>
    <property type="match status" value="1"/>
</dbReference>
<dbReference type="Pfam" id="PF00990">
    <property type="entry name" value="GGDEF"/>
    <property type="match status" value="1"/>
</dbReference>
<dbReference type="SMART" id="SM00052">
    <property type="entry name" value="EAL"/>
    <property type="match status" value="1"/>
</dbReference>
<dbReference type="SUPFAM" id="SSF55785">
    <property type="entry name" value="PYP-like sensor domain (PAS domain)"/>
    <property type="match status" value="1"/>
</dbReference>
<dbReference type="SMART" id="SM00267">
    <property type="entry name" value="GGDEF"/>
    <property type="match status" value="1"/>
</dbReference>
<dbReference type="Gene3D" id="3.40.50.2300">
    <property type="match status" value="1"/>
</dbReference>
<feature type="domain" description="EAL" evidence="5">
    <location>
        <begin position="478"/>
        <end position="731"/>
    </location>
</feature>
<keyword evidence="1" id="KW-0597">Phosphoprotein</keyword>
<dbReference type="SUPFAM" id="SSF141868">
    <property type="entry name" value="EAL domain-like"/>
    <property type="match status" value="1"/>
</dbReference>
<dbReference type="GO" id="GO:0000160">
    <property type="term" value="P:phosphorelay signal transduction system"/>
    <property type="evidence" value="ECO:0007669"/>
    <property type="project" value="InterPro"/>
</dbReference>
<evidence type="ECO:0000313" key="7">
    <source>
        <dbReference type="EMBL" id="MBQ0933447.1"/>
    </source>
</evidence>
<feature type="domain" description="Response regulatory" evidence="3">
    <location>
        <begin position="26"/>
        <end position="141"/>
    </location>
</feature>
<dbReference type="Gene3D" id="3.30.450.20">
    <property type="entry name" value="PAS domain"/>
    <property type="match status" value="1"/>
</dbReference>
<evidence type="ECO:0000259" key="4">
    <source>
        <dbReference type="PROSITE" id="PS50113"/>
    </source>
</evidence>
<feature type="modified residue" description="4-aspartylphosphate" evidence="1">
    <location>
        <position position="74"/>
    </location>
</feature>
<dbReference type="InterPro" id="IPR001789">
    <property type="entry name" value="Sig_transdc_resp-reg_receiver"/>
</dbReference>
<sequence>MDLGCGGRAVSQRHQIPGIHPPDRPRVLLVDDDEVNLMLTRAALSAEFDIVEATNGNDALRMVSGWVPDLVVLDAIMPGLDGFDTCREMRSYYGFEHVPVLMLTGLEDDASVQRAFQAGATDFFVKSNQWSLLTQRLHYMLRTARTNRELERSKSNLARAQYLARMGSFDWWYSPDLPLGSGLELSEQALRVFGYGPEEHLSLREILHMLDTADRVALFRQLRLVLRNVNVIANDIPMHLPDGRDRVIHVEAEPEFGDLGQCIGYRGIVQDVTDRRHAEDSIRRLASTDALTTLPNRRQLMIRAERALEVARDRGHLVALLMIDLDRFKNINDTLGHFAGDELLIEVSARLRACVRHCDQFNDLVVVETVGNRSHRQLEGVARLGGDEFVALLPEVHDVSDAERVGRRILDALREPLYVSGQECFATASIGIALYPRDGENVTDLMRNADVAMYAAKTAGRNNCVTYGPSLAGRGPEMLELETALHKAIERDELRLYYQPKIDVAKGCVVGVEALMRWQRPDRLVSPADFIPLAEETGLIVPMTEWALREATRQVRAWQDEYGYLGGVAVNMPSRMFHRSDLLELVTSSVGVHGLRPDRLLLELTEGTLMTNIDAILPTLRELNELGVRISVDDFGTGYSSLAYLTTLPISELKIDRSFVQNLGVTHKGKAVITTIVALARALGLSVIAEGVETQAQAHILHRQGCTTMQGYLFSRPVDGASLGPWLRDFQLAPMAEVPEDDEGQTVSA</sequence>
<dbReference type="PROSITE" id="PS50883">
    <property type="entry name" value="EAL"/>
    <property type="match status" value="1"/>
</dbReference>
<feature type="domain" description="GGDEF" evidence="6">
    <location>
        <begin position="316"/>
        <end position="469"/>
    </location>
</feature>
<evidence type="ECO:0000259" key="5">
    <source>
        <dbReference type="PROSITE" id="PS50883"/>
    </source>
</evidence>
<dbReference type="Pfam" id="PF00072">
    <property type="entry name" value="Response_reg"/>
    <property type="match status" value="1"/>
</dbReference>
<accession>A0A940YJB1</accession>
<gene>
    <name evidence="7" type="ORF">KAK03_23480</name>
</gene>
<dbReference type="InterPro" id="IPR000014">
    <property type="entry name" value="PAS"/>
</dbReference>
<dbReference type="NCBIfam" id="TIGR00254">
    <property type="entry name" value="GGDEF"/>
    <property type="match status" value="2"/>
</dbReference>
<dbReference type="PANTHER" id="PTHR44757">
    <property type="entry name" value="DIGUANYLATE CYCLASE DGCP"/>
    <property type="match status" value="1"/>
</dbReference>
<dbReference type="Gene3D" id="3.20.20.450">
    <property type="entry name" value="EAL domain"/>
    <property type="match status" value="1"/>
</dbReference>
<reference evidence="7 8" key="1">
    <citation type="submission" date="2021-04" db="EMBL/GenBank/DDBJ databases">
        <title>The genome sequence of Ideonella sp. 3Y2.</title>
        <authorList>
            <person name="Liu Y."/>
        </authorList>
    </citation>
    <scope>NUCLEOTIDE SEQUENCE [LARGE SCALE GENOMIC DNA]</scope>
    <source>
        <strain evidence="7 8">3Y2</strain>
    </source>
</reference>
<dbReference type="CDD" id="cd01948">
    <property type="entry name" value="EAL"/>
    <property type="match status" value="1"/>
</dbReference>
<evidence type="ECO:0000313" key="8">
    <source>
        <dbReference type="Proteomes" id="UP000676246"/>
    </source>
</evidence>
<dbReference type="SUPFAM" id="SSF55073">
    <property type="entry name" value="Nucleotide cyclase"/>
    <property type="match status" value="1"/>
</dbReference>
<dbReference type="InterPro" id="IPR000700">
    <property type="entry name" value="PAS-assoc_C"/>
</dbReference>
<dbReference type="PROSITE" id="PS50887">
    <property type="entry name" value="GGDEF"/>
    <property type="match status" value="1"/>
</dbReference>
<proteinExistence type="predicted"/>
<dbReference type="SMART" id="SM00448">
    <property type="entry name" value="REC"/>
    <property type="match status" value="1"/>
</dbReference>
<dbReference type="InterPro" id="IPR043128">
    <property type="entry name" value="Rev_trsase/Diguanyl_cyclase"/>
</dbReference>
<evidence type="ECO:0000256" key="1">
    <source>
        <dbReference type="PROSITE-ProRule" id="PRU00169"/>
    </source>
</evidence>
<dbReference type="Gene3D" id="3.30.70.270">
    <property type="match status" value="1"/>
</dbReference>
<dbReference type="InterPro" id="IPR001633">
    <property type="entry name" value="EAL_dom"/>
</dbReference>
<dbReference type="PROSITE" id="PS50113">
    <property type="entry name" value="PAC"/>
    <property type="match status" value="1"/>
</dbReference>
<dbReference type="Proteomes" id="UP000676246">
    <property type="component" value="Unassembled WGS sequence"/>
</dbReference>
<evidence type="ECO:0000259" key="3">
    <source>
        <dbReference type="PROSITE" id="PS50110"/>
    </source>
</evidence>
<dbReference type="CDD" id="cd00130">
    <property type="entry name" value="PAS"/>
    <property type="match status" value="1"/>
</dbReference>
<name>A0A940YJB1_9BURK</name>
<dbReference type="InterPro" id="IPR029787">
    <property type="entry name" value="Nucleotide_cyclase"/>
</dbReference>
<dbReference type="SUPFAM" id="SSF52172">
    <property type="entry name" value="CheY-like"/>
    <property type="match status" value="1"/>
</dbReference>
<dbReference type="PROSITE" id="PS50110">
    <property type="entry name" value="RESPONSE_REGULATORY"/>
    <property type="match status" value="1"/>
</dbReference>